<dbReference type="InterPro" id="IPR039425">
    <property type="entry name" value="RNA_pol_sigma-70-like"/>
</dbReference>
<dbReference type="Gene3D" id="1.10.1740.10">
    <property type="match status" value="1"/>
</dbReference>
<dbReference type="GO" id="GO:0003677">
    <property type="term" value="F:DNA binding"/>
    <property type="evidence" value="ECO:0007669"/>
    <property type="project" value="InterPro"/>
</dbReference>
<evidence type="ECO:0000313" key="7">
    <source>
        <dbReference type="EMBL" id="CAB4933671.1"/>
    </source>
</evidence>
<evidence type="ECO:0000259" key="6">
    <source>
        <dbReference type="Pfam" id="PF08281"/>
    </source>
</evidence>
<dbReference type="PANTHER" id="PTHR43133:SF25">
    <property type="entry name" value="RNA POLYMERASE SIGMA FACTOR RFAY-RELATED"/>
    <property type="match status" value="1"/>
</dbReference>
<evidence type="ECO:0000256" key="2">
    <source>
        <dbReference type="ARBA" id="ARBA00023015"/>
    </source>
</evidence>
<sequence length="168" mass="18644">MDREKRFEALFDAYAPDVHRYLRRRMAQPADVDDLVADVFLIAWRKLSEIPRDAELPWLYRTAWMELANQRRKVVPFPVGGAAELEGVVATEADPADRVVEDAEIAAAWKSLGVKDREVLRLAAWEGLTGDALGKALGLSTSAAASALSRARSRFEEVLASVQEVPQP</sequence>
<dbReference type="InterPro" id="IPR013324">
    <property type="entry name" value="RNA_pol_sigma_r3/r4-like"/>
</dbReference>
<dbReference type="InterPro" id="IPR036388">
    <property type="entry name" value="WH-like_DNA-bd_sf"/>
</dbReference>
<dbReference type="Pfam" id="PF08281">
    <property type="entry name" value="Sigma70_r4_2"/>
    <property type="match status" value="1"/>
</dbReference>
<evidence type="ECO:0000256" key="3">
    <source>
        <dbReference type="ARBA" id="ARBA00023082"/>
    </source>
</evidence>
<comment type="similarity">
    <text evidence="1">Belongs to the sigma-70 factor family. ECF subfamily.</text>
</comment>
<dbReference type="InterPro" id="IPR013249">
    <property type="entry name" value="RNA_pol_sigma70_r4_t2"/>
</dbReference>
<dbReference type="AlphaFoldDB" id="A0A6J7ISF4"/>
<keyword evidence="3" id="KW-0731">Sigma factor</keyword>
<evidence type="ECO:0000259" key="5">
    <source>
        <dbReference type="Pfam" id="PF04542"/>
    </source>
</evidence>
<feature type="domain" description="RNA polymerase sigma factor 70 region 4 type 2" evidence="6">
    <location>
        <begin position="110"/>
        <end position="154"/>
    </location>
</feature>
<evidence type="ECO:0000256" key="4">
    <source>
        <dbReference type="ARBA" id="ARBA00023163"/>
    </source>
</evidence>
<proteinExistence type="inferred from homology"/>
<keyword evidence="4" id="KW-0804">Transcription</keyword>
<dbReference type="InterPro" id="IPR013325">
    <property type="entry name" value="RNA_pol_sigma_r2"/>
</dbReference>
<dbReference type="Gene3D" id="1.10.10.10">
    <property type="entry name" value="Winged helix-like DNA-binding domain superfamily/Winged helix DNA-binding domain"/>
    <property type="match status" value="1"/>
</dbReference>
<dbReference type="Pfam" id="PF04542">
    <property type="entry name" value="Sigma70_r2"/>
    <property type="match status" value="1"/>
</dbReference>
<protein>
    <submittedName>
        <fullName evidence="7">Unannotated protein</fullName>
    </submittedName>
</protein>
<gene>
    <name evidence="7" type="ORF">UFOPK3610_02071</name>
</gene>
<dbReference type="EMBL" id="CAFBMR010000170">
    <property type="protein sequence ID" value="CAB4933671.1"/>
    <property type="molecule type" value="Genomic_DNA"/>
</dbReference>
<reference evidence="7" key="1">
    <citation type="submission" date="2020-05" db="EMBL/GenBank/DDBJ databases">
        <authorList>
            <person name="Chiriac C."/>
            <person name="Salcher M."/>
            <person name="Ghai R."/>
            <person name="Kavagutti S V."/>
        </authorList>
    </citation>
    <scope>NUCLEOTIDE SEQUENCE</scope>
</reference>
<dbReference type="GO" id="GO:0016987">
    <property type="term" value="F:sigma factor activity"/>
    <property type="evidence" value="ECO:0007669"/>
    <property type="project" value="UniProtKB-KW"/>
</dbReference>
<dbReference type="SUPFAM" id="SSF88946">
    <property type="entry name" value="Sigma2 domain of RNA polymerase sigma factors"/>
    <property type="match status" value="1"/>
</dbReference>
<organism evidence="7">
    <name type="scientific">freshwater metagenome</name>
    <dbReference type="NCBI Taxonomy" id="449393"/>
    <lineage>
        <taxon>unclassified sequences</taxon>
        <taxon>metagenomes</taxon>
        <taxon>ecological metagenomes</taxon>
    </lineage>
</organism>
<dbReference type="InterPro" id="IPR007627">
    <property type="entry name" value="RNA_pol_sigma70_r2"/>
</dbReference>
<feature type="domain" description="RNA polymerase sigma-70 region 2" evidence="5">
    <location>
        <begin position="10"/>
        <end position="73"/>
    </location>
</feature>
<accession>A0A6J7ISF4</accession>
<name>A0A6J7ISF4_9ZZZZ</name>
<dbReference type="SUPFAM" id="SSF88659">
    <property type="entry name" value="Sigma3 and sigma4 domains of RNA polymerase sigma factors"/>
    <property type="match status" value="1"/>
</dbReference>
<dbReference type="PANTHER" id="PTHR43133">
    <property type="entry name" value="RNA POLYMERASE ECF-TYPE SIGMA FACTO"/>
    <property type="match status" value="1"/>
</dbReference>
<dbReference type="GO" id="GO:0006352">
    <property type="term" value="P:DNA-templated transcription initiation"/>
    <property type="evidence" value="ECO:0007669"/>
    <property type="project" value="InterPro"/>
</dbReference>
<keyword evidence="2" id="KW-0805">Transcription regulation</keyword>
<dbReference type="InterPro" id="IPR014284">
    <property type="entry name" value="RNA_pol_sigma-70_dom"/>
</dbReference>
<evidence type="ECO:0000256" key="1">
    <source>
        <dbReference type="ARBA" id="ARBA00010641"/>
    </source>
</evidence>
<dbReference type="NCBIfam" id="TIGR02937">
    <property type="entry name" value="sigma70-ECF"/>
    <property type="match status" value="1"/>
</dbReference>